<sequence>MTVAVVSGKTDFICTKMNLLNYPDVQKLHPMPSAGTSAQVNTNVSNIQKKRRHSEQPGRPRESLDKKCTFQNLILEDEESLCTDEIEQYAAALKLFHTYLIFTARVKVSPASYDKPIHKFYWILDKETVIEEIKPSHEVEKPLPPPTKLNITNFDRIPHLMVDSVAEIGIAIVLAIIRLKYTSALLQNTCDNSLYITYADILAIVLRCGPQKNAGRSHHRCREITLCDNQKTQFLFTLWEDFGEIEGHEIASKMATEGDLLVILGRSIGISTYQGLSLQTRYNSTLRVNPNYPQAVALMNWAKENKTMLLSCPSEKTSTSSSTTPMIVTTAGQQLLSIAEISSAPSMGVFYVEAEMAILDEFQDFCVLECLGCKQKKRTKDRKDFNCPKCNRKTALVPRRKISSMTEDIFDTTCTKRQSLSLTHVHEMLSNKVFAIQLRKSSWASSNTTHATLSILSYTEKQHAPQTTTDRTSKKIKPLEISEVEVMATTTATGSSNAPRKLEPPTPAKKV</sequence>
<feature type="compositionally biased region" description="Basic and acidic residues" evidence="1">
    <location>
        <begin position="54"/>
        <end position="63"/>
    </location>
</feature>
<name>A0A9J5VY19_SOLCO</name>
<evidence type="ECO:0000256" key="1">
    <source>
        <dbReference type="SAM" id="MobiDB-lite"/>
    </source>
</evidence>
<feature type="compositionally biased region" description="Polar residues" evidence="1">
    <location>
        <begin position="34"/>
        <end position="47"/>
    </location>
</feature>
<dbReference type="InterPro" id="IPR012340">
    <property type="entry name" value="NA-bd_OB-fold"/>
</dbReference>
<dbReference type="OrthoDB" id="1272409at2759"/>
<organism evidence="2 3">
    <name type="scientific">Solanum commersonii</name>
    <name type="common">Commerson's wild potato</name>
    <name type="synonym">Commerson's nightshade</name>
    <dbReference type="NCBI Taxonomy" id="4109"/>
    <lineage>
        <taxon>Eukaryota</taxon>
        <taxon>Viridiplantae</taxon>
        <taxon>Streptophyta</taxon>
        <taxon>Embryophyta</taxon>
        <taxon>Tracheophyta</taxon>
        <taxon>Spermatophyta</taxon>
        <taxon>Magnoliopsida</taxon>
        <taxon>eudicotyledons</taxon>
        <taxon>Gunneridae</taxon>
        <taxon>Pentapetalae</taxon>
        <taxon>asterids</taxon>
        <taxon>lamiids</taxon>
        <taxon>Solanales</taxon>
        <taxon>Solanaceae</taxon>
        <taxon>Solanoideae</taxon>
        <taxon>Solaneae</taxon>
        <taxon>Solanum</taxon>
    </lineage>
</organism>
<evidence type="ECO:0008006" key="4">
    <source>
        <dbReference type="Google" id="ProtNLM"/>
    </source>
</evidence>
<dbReference type="PANTHER" id="PTHR47910">
    <property type="entry name" value="RIBULOSE BISPHOSPHATE CARBOXYLASE LARGE CHAIN, CATALYTIC DOMAIN-CONTAINING PROTEIN"/>
    <property type="match status" value="1"/>
</dbReference>
<feature type="region of interest" description="Disordered" evidence="1">
    <location>
        <begin position="31"/>
        <end position="63"/>
    </location>
</feature>
<dbReference type="AlphaFoldDB" id="A0A9J5VY19"/>
<feature type="compositionally biased region" description="Polar residues" evidence="1">
    <location>
        <begin position="488"/>
        <end position="498"/>
    </location>
</feature>
<dbReference type="EMBL" id="JACXVP010000260">
    <property type="protein sequence ID" value="KAG5568068.1"/>
    <property type="molecule type" value="Genomic_DNA"/>
</dbReference>
<reference evidence="2" key="1">
    <citation type="submission" date="2020-09" db="EMBL/GenBank/DDBJ databases">
        <title>De no assembly of potato wild relative species, Solanum commersonii.</title>
        <authorList>
            <person name="Cho K."/>
        </authorList>
    </citation>
    <scope>NUCLEOTIDE SEQUENCE</scope>
    <source>
        <strain evidence="2">LZ3.2</strain>
        <tissue evidence="2">Leaf</tissue>
    </source>
</reference>
<evidence type="ECO:0000313" key="3">
    <source>
        <dbReference type="Proteomes" id="UP000824120"/>
    </source>
</evidence>
<evidence type="ECO:0000313" key="2">
    <source>
        <dbReference type="EMBL" id="KAG5568068.1"/>
    </source>
</evidence>
<protein>
    <recommendedName>
        <fullName evidence="4">Replication factor A C-terminal domain-containing protein</fullName>
    </recommendedName>
</protein>
<accession>A0A9J5VY19</accession>
<proteinExistence type="predicted"/>
<dbReference type="PANTHER" id="PTHR47910:SF2">
    <property type="entry name" value="RIBULOSE BISPHOSPHATE CARBOXYLASE LARGE CHAIN, CATALYTIC DOMAIN-CONTAINING PROTEIN"/>
    <property type="match status" value="1"/>
</dbReference>
<keyword evidence="3" id="KW-1185">Reference proteome</keyword>
<dbReference type="SUPFAM" id="SSF50249">
    <property type="entry name" value="Nucleic acid-binding proteins"/>
    <property type="match status" value="1"/>
</dbReference>
<dbReference type="Proteomes" id="UP000824120">
    <property type="component" value="Unassembled WGS sequence"/>
</dbReference>
<gene>
    <name evidence="2" type="ORF">H5410_064912</name>
</gene>
<comment type="caution">
    <text evidence="2">The sequence shown here is derived from an EMBL/GenBank/DDBJ whole genome shotgun (WGS) entry which is preliminary data.</text>
</comment>
<dbReference type="Gene3D" id="2.40.50.140">
    <property type="entry name" value="Nucleic acid-binding proteins"/>
    <property type="match status" value="1"/>
</dbReference>
<feature type="region of interest" description="Disordered" evidence="1">
    <location>
        <begin position="487"/>
        <end position="511"/>
    </location>
</feature>